<dbReference type="GO" id="GO:0004818">
    <property type="term" value="F:glutamate-tRNA ligase activity"/>
    <property type="evidence" value="ECO:0007669"/>
    <property type="project" value="UniProtKB-UniRule"/>
</dbReference>
<reference evidence="10 11" key="1">
    <citation type="journal article" date="2020" name="Biotechnol. Biofuels">
        <title>New insights from the biogas microbiome by comprehensive genome-resolved metagenomics of nearly 1600 species originating from multiple anaerobic digesters.</title>
        <authorList>
            <person name="Campanaro S."/>
            <person name="Treu L."/>
            <person name="Rodriguez-R L.M."/>
            <person name="Kovalovszki A."/>
            <person name="Ziels R.M."/>
            <person name="Maus I."/>
            <person name="Zhu X."/>
            <person name="Kougias P.G."/>
            <person name="Basile A."/>
            <person name="Luo G."/>
            <person name="Schluter A."/>
            <person name="Konstantinidis K.T."/>
            <person name="Angelidaki I."/>
        </authorList>
    </citation>
    <scope>NUCLEOTIDE SEQUENCE [LARGE SCALE GENOMIC DNA]</scope>
    <source>
        <strain evidence="10">AS06rmzACSIP_65</strain>
    </source>
</reference>
<dbReference type="PANTHER" id="PTHR43311:SF2">
    <property type="entry name" value="GLUTAMATE--TRNA LIGASE, MITOCHONDRIAL-RELATED"/>
    <property type="match status" value="1"/>
</dbReference>
<dbReference type="InterPro" id="IPR014729">
    <property type="entry name" value="Rossmann-like_a/b/a_fold"/>
</dbReference>
<dbReference type="InterPro" id="IPR000924">
    <property type="entry name" value="Glu/Gln-tRNA-synth"/>
</dbReference>
<evidence type="ECO:0000256" key="5">
    <source>
        <dbReference type="ARBA" id="ARBA00022917"/>
    </source>
</evidence>
<keyword evidence="6 7" id="KW-0030">Aminoacyl-tRNA synthetase</keyword>
<dbReference type="InterPro" id="IPR049940">
    <property type="entry name" value="GluQ/Sye"/>
</dbReference>
<evidence type="ECO:0000256" key="1">
    <source>
        <dbReference type="ARBA" id="ARBA00007894"/>
    </source>
</evidence>
<protein>
    <recommendedName>
        <fullName evidence="7">Glutamate--tRNA ligase</fullName>
        <ecNumber evidence="7">6.1.1.17</ecNumber>
    </recommendedName>
    <alternativeName>
        <fullName evidence="7">Glutamyl-tRNA synthetase</fullName>
        <shortName evidence="7">GluRS</shortName>
    </alternativeName>
</protein>
<dbReference type="PRINTS" id="PR00987">
    <property type="entry name" value="TRNASYNTHGLU"/>
</dbReference>
<dbReference type="GO" id="GO:0000049">
    <property type="term" value="F:tRNA binding"/>
    <property type="evidence" value="ECO:0007669"/>
    <property type="project" value="InterPro"/>
</dbReference>
<feature type="domain" description="Aminoacyl-tRNA synthetase class I anticodon-binding" evidence="9">
    <location>
        <begin position="428"/>
        <end position="553"/>
    </location>
</feature>
<comment type="subunit">
    <text evidence="7">Monomer.</text>
</comment>
<evidence type="ECO:0000259" key="8">
    <source>
        <dbReference type="Pfam" id="PF00749"/>
    </source>
</evidence>
<evidence type="ECO:0000259" key="9">
    <source>
        <dbReference type="Pfam" id="PF19269"/>
    </source>
</evidence>
<feature type="binding site" evidence="7">
    <location>
        <position position="302"/>
    </location>
    <ligand>
        <name>ATP</name>
        <dbReference type="ChEBI" id="CHEBI:30616"/>
    </ligand>
</feature>
<evidence type="ECO:0000256" key="2">
    <source>
        <dbReference type="ARBA" id="ARBA00022598"/>
    </source>
</evidence>
<dbReference type="InterPro" id="IPR020058">
    <property type="entry name" value="Glu/Gln-tRNA-synth_Ib_cat-dom"/>
</dbReference>
<dbReference type="SUPFAM" id="SSF48163">
    <property type="entry name" value="An anticodon-binding domain of class I aminoacyl-tRNA synthetases"/>
    <property type="match status" value="1"/>
</dbReference>
<dbReference type="AlphaFoldDB" id="A0A847D1D1"/>
<dbReference type="SUPFAM" id="SSF52374">
    <property type="entry name" value="Nucleotidylyl transferase"/>
    <property type="match status" value="1"/>
</dbReference>
<evidence type="ECO:0000256" key="6">
    <source>
        <dbReference type="ARBA" id="ARBA00023146"/>
    </source>
</evidence>
<feature type="short sequence motif" description="'KMSKS' region" evidence="7">
    <location>
        <begin position="299"/>
        <end position="303"/>
    </location>
</feature>
<evidence type="ECO:0000256" key="4">
    <source>
        <dbReference type="ARBA" id="ARBA00022840"/>
    </source>
</evidence>
<organism evidence="10 11">
    <name type="scientific">Candidatus Dojkabacteria bacterium</name>
    <dbReference type="NCBI Taxonomy" id="2099670"/>
    <lineage>
        <taxon>Bacteria</taxon>
        <taxon>Candidatus Dojkabacteria</taxon>
    </lineage>
</organism>
<dbReference type="Gene3D" id="1.10.10.350">
    <property type="match status" value="1"/>
</dbReference>
<gene>
    <name evidence="7" type="primary">gltX</name>
    <name evidence="10" type="ORF">GX656_03070</name>
</gene>
<dbReference type="InterPro" id="IPR004527">
    <property type="entry name" value="Glu-tRNA-ligase_bac/mito"/>
</dbReference>
<keyword evidence="2 7" id="KW-0436">Ligase</keyword>
<dbReference type="EC" id="6.1.1.17" evidence="7"/>
<comment type="function">
    <text evidence="7">Catalyzes the attachment of glutamate to tRNA(Glu) in a two-step reaction: glutamate is first activated by ATP to form Glu-AMP and then transferred to the acceptor end of tRNA(Glu).</text>
</comment>
<dbReference type="Proteomes" id="UP000545876">
    <property type="component" value="Unassembled WGS sequence"/>
</dbReference>
<evidence type="ECO:0000313" key="11">
    <source>
        <dbReference type="Proteomes" id="UP000545876"/>
    </source>
</evidence>
<dbReference type="GO" id="GO:0006424">
    <property type="term" value="P:glutamyl-tRNA aminoacylation"/>
    <property type="evidence" value="ECO:0007669"/>
    <property type="project" value="UniProtKB-UniRule"/>
</dbReference>
<dbReference type="InterPro" id="IPR008925">
    <property type="entry name" value="aa_tRNA-synth_I_cd-bd_sf"/>
</dbReference>
<comment type="caution">
    <text evidence="7">Lacks conserved residue(s) required for the propagation of feature annotation.</text>
</comment>
<dbReference type="GO" id="GO:0005524">
    <property type="term" value="F:ATP binding"/>
    <property type="evidence" value="ECO:0007669"/>
    <property type="project" value="UniProtKB-UniRule"/>
</dbReference>
<comment type="catalytic activity">
    <reaction evidence="7">
        <text>tRNA(Glu) + L-glutamate + ATP = L-glutamyl-tRNA(Glu) + AMP + diphosphate</text>
        <dbReference type="Rhea" id="RHEA:23540"/>
        <dbReference type="Rhea" id="RHEA-COMP:9663"/>
        <dbReference type="Rhea" id="RHEA-COMP:9680"/>
        <dbReference type="ChEBI" id="CHEBI:29985"/>
        <dbReference type="ChEBI" id="CHEBI:30616"/>
        <dbReference type="ChEBI" id="CHEBI:33019"/>
        <dbReference type="ChEBI" id="CHEBI:78442"/>
        <dbReference type="ChEBI" id="CHEBI:78520"/>
        <dbReference type="ChEBI" id="CHEBI:456215"/>
        <dbReference type="EC" id="6.1.1.17"/>
    </reaction>
</comment>
<comment type="caution">
    <text evidence="10">The sequence shown here is derived from an EMBL/GenBank/DDBJ whole genome shotgun (WGS) entry which is preliminary data.</text>
</comment>
<accession>A0A847D1D1</accession>
<proteinExistence type="inferred from homology"/>
<keyword evidence="3 7" id="KW-0547">Nucleotide-binding</keyword>
<feature type="short sequence motif" description="'HIGH' region" evidence="7">
    <location>
        <begin position="45"/>
        <end position="55"/>
    </location>
</feature>
<comment type="subcellular location">
    <subcellularLocation>
        <location evidence="7">Cytoplasm</location>
    </subcellularLocation>
</comment>
<dbReference type="Gene3D" id="3.40.50.620">
    <property type="entry name" value="HUPs"/>
    <property type="match status" value="1"/>
</dbReference>
<dbReference type="NCBIfam" id="TIGR00464">
    <property type="entry name" value="gltX_bact"/>
    <property type="match status" value="1"/>
</dbReference>
<evidence type="ECO:0000256" key="7">
    <source>
        <dbReference type="HAMAP-Rule" id="MF_00022"/>
    </source>
</evidence>
<feature type="domain" description="Glutamyl/glutaminyl-tRNA synthetase class Ib catalytic" evidence="8">
    <location>
        <begin position="41"/>
        <end position="355"/>
    </location>
</feature>
<dbReference type="PANTHER" id="PTHR43311">
    <property type="entry name" value="GLUTAMATE--TRNA LIGASE"/>
    <property type="match status" value="1"/>
</dbReference>
<comment type="similarity">
    <text evidence="1 7">Belongs to the class-I aminoacyl-tRNA synthetase family. Glutamate--tRNA ligase type 1 subfamily.</text>
</comment>
<dbReference type="Pfam" id="PF19269">
    <property type="entry name" value="Anticodon_2"/>
    <property type="match status" value="1"/>
</dbReference>
<evidence type="ECO:0000256" key="3">
    <source>
        <dbReference type="ARBA" id="ARBA00022741"/>
    </source>
</evidence>
<dbReference type="HAMAP" id="MF_00022">
    <property type="entry name" value="Glu_tRNA_synth_type1"/>
    <property type="match status" value="1"/>
</dbReference>
<evidence type="ECO:0000313" key="10">
    <source>
        <dbReference type="EMBL" id="NLD25596.1"/>
    </source>
</evidence>
<dbReference type="InterPro" id="IPR045462">
    <property type="entry name" value="aa-tRNA-synth_I_cd-bd"/>
</dbReference>
<name>A0A847D1D1_9BACT</name>
<dbReference type="InterPro" id="IPR020751">
    <property type="entry name" value="aa-tRNA-synth_I_codon-bd_sub2"/>
</dbReference>
<dbReference type="GO" id="GO:0005829">
    <property type="term" value="C:cytosol"/>
    <property type="evidence" value="ECO:0007669"/>
    <property type="project" value="TreeGrafter"/>
</dbReference>
<keyword evidence="7" id="KW-0963">Cytoplasm</keyword>
<keyword evidence="4 7" id="KW-0067">ATP-binding</keyword>
<keyword evidence="5 7" id="KW-0648">Protein biosynthesis</keyword>
<dbReference type="Pfam" id="PF00749">
    <property type="entry name" value="tRNA-synt_1c"/>
    <property type="match status" value="1"/>
</dbReference>
<sequence>MRTAEQNQELANLLFPNHHTSVEELFERYPKRDVKQGEMILRFAPSPTGFLHIGSVYTGMVCTKLAKQSGGVAILRIEDTDKKREVENGISMIVNGLNGFGISFDEGPIDEKNQRGEYGPYMQSQRLDIYKTFAKDIVQKGNAYPCFISEEELELIRKEQESLGVRTGYYGKWAKWRDASIEEIKEELGKGTPYVIRLFSTGDINNTFEMNDLIKGRVTLRENDMDVVLLKSDGFPTYHFAHPIDDTLMGITLVTRADEWFPSVPLHFEIFQKLGLQQIPYAHFSPLMKVDNEGKSKRKLSKRKDPEADVSFYIDHGYPKEAVIEYLLNLANSNFSDWRIQNPEKTYNDFTLKIEKFNKAGALFDIVKLSDICKDYISKLTAQQVYDNSLEWAKLHNRQVEKLLLENKEYCIKIFNIERSGAKIRKDIVKFEDCKEQLSLFFDELFPDNYEDIQERISKDIQREIIKEYKKIYSTESSEVEWFEKVKDLSKRLGFSIDRKEYEASKEKFKGTVGDVAMVLRVAITGKTKSPDLFQVMSVLGEEKVMDRLDRYISKMV</sequence>
<dbReference type="EMBL" id="JAAZBX010000011">
    <property type="protein sequence ID" value="NLD25596.1"/>
    <property type="molecule type" value="Genomic_DNA"/>
</dbReference>